<dbReference type="OrthoDB" id="3258311at2759"/>
<dbReference type="VEuPathDB" id="FungiDB:CC1G_04642"/>
<dbReference type="eggNOG" id="ENOG502SQ6A">
    <property type="taxonomic scope" value="Eukaryota"/>
</dbReference>
<dbReference type="GeneID" id="6006392"/>
<keyword evidence="3" id="KW-1185">Reference proteome</keyword>
<accession>A8N4V3</accession>
<proteinExistence type="predicted"/>
<dbReference type="OMA" id="CQERHEY"/>
<dbReference type="HOGENOM" id="CLU_024464_0_0_1"/>
<dbReference type="RefSeq" id="XP_001829953.2">
    <property type="nucleotide sequence ID" value="XM_001829901.2"/>
</dbReference>
<dbReference type="SUPFAM" id="SSF81383">
    <property type="entry name" value="F-box domain"/>
    <property type="match status" value="1"/>
</dbReference>
<gene>
    <name evidence="2" type="ORF">CC1G_04642</name>
</gene>
<dbReference type="Pfam" id="PF13013">
    <property type="entry name" value="F-box-like_2"/>
    <property type="match status" value="1"/>
</dbReference>
<evidence type="ECO:0000259" key="1">
    <source>
        <dbReference type="PROSITE" id="PS50181"/>
    </source>
</evidence>
<evidence type="ECO:0000313" key="3">
    <source>
        <dbReference type="Proteomes" id="UP000001861"/>
    </source>
</evidence>
<sequence>MSWSNYSFPFSILSDDRLTSPTRWPTREGLELCHEELEPIDGMCMLMYEAEELKDLESFIAATFYDKSTGEEKEANRQRELRWVKDRVVMWRRARFLDIYKGFIEGNMDLTGRHEPRWNEYMQGFEVFIRDFERLAPYIKEICVIGDSVYWRYEVLPQIREEYRDWRQRWEIGDKEEARIVGHSVKACKLWATNAAPKFQSLTLLDLPDEILELIFNGCKLRELLLLSRTCSGLRWARDHCLKARSASRNISGCEIRFGEPKEIDFRLDPALEPIPQISPYLGKAYRRCRKHIEYYLAQPKQCRALKDLSVDFTWTSKPLWLDELRTMDTALDCMIFKDLFADLCNVLTPNGVPNLTTLRLTHVFLDADGIAAICSLECLKRLLCHDCSVQRSGDLQRWLEGDHLPFLSQATLDLDLKFGSRDASSSSQWDILCLFPHVQNLTLGALDKHGEFDFPTLLYPKFHCIKTLQRLSVYNIRASTLSTLGAWLMERLFLMPGQTDQLIHFKIANRIHIPQRHLYTLFHSLHSNTLEALEIDGIEYQRALPGMIRRIALVCPNLRALKLVVRANGLQKTAKPVIWPEPSWAYAPAFSWFKRLQHFIWNYRIALDDATPFPLERFEREAAGNQRDGTMGQGEELDPSDELFFDDFELSAAPFVRYCPTLKSFASHDFNILCKIVGEDSDRRSYSRNEVFGRIFISRVEDSSEMDRLLADNPIYTQD</sequence>
<dbReference type="KEGG" id="cci:CC1G_04642"/>
<feature type="domain" description="F-box" evidence="1">
    <location>
        <begin position="201"/>
        <end position="231"/>
    </location>
</feature>
<dbReference type="Gene3D" id="3.80.10.10">
    <property type="entry name" value="Ribonuclease Inhibitor"/>
    <property type="match status" value="1"/>
</dbReference>
<dbReference type="Proteomes" id="UP000001861">
    <property type="component" value="Unassembled WGS sequence"/>
</dbReference>
<comment type="caution">
    <text evidence="2">The sequence shown here is derived from an EMBL/GenBank/DDBJ whole genome shotgun (WGS) entry which is preliminary data.</text>
</comment>
<dbReference type="InterPro" id="IPR032675">
    <property type="entry name" value="LRR_dom_sf"/>
</dbReference>
<name>A8N4V3_COPC7</name>
<dbReference type="InParanoid" id="A8N4V3"/>
<dbReference type="InterPro" id="IPR001810">
    <property type="entry name" value="F-box_dom"/>
</dbReference>
<dbReference type="AlphaFoldDB" id="A8N4V3"/>
<dbReference type="EMBL" id="AACS02000003">
    <property type="protein sequence ID" value="EAU91875.2"/>
    <property type="molecule type" value="Genomic_DNA"/>
</dbReference>
<organism evidence="2 3">
    <name type="scientific">Coprinopsis cinerea (strain Okayama-7 / 130 / ATCC MYA-4618 / FGSC 9003)</name>
    <name type="common">Inky cap fungus</name>
    <name type="synonym">Hormographiella aspergillata</name>
    <dbReference type="NCBI Taxonomy" id="240176"/>
    <lineage>
        <taxon>Eukaryota</taxon>
        <taxon>Fungi</taxon>
        <taxon>Dikarya</taxon>
        <taxon>Basidiomycota</taxon>
        <taxon>Agaricomycotina</taxon>
        <taxon>Agaricomycetes</taxon>
        <taxon>Agaricomycetidae</taxon>
        <taxon>Agaricales</taxon>
        <taxon>Agaricineae</taxon>
        <taxon>Psathyrellaceae</taxon>
        <taxon>Coprinopsis</taxon>
    </lineage>
</organism>
<reference evidence="2 3" key="1">
    <citation type="journal article" date="2010" name="Proc. Natl. Acad. Sci. U.S.A.">
        <title>Insights into evolution of multicellular fungi from the assembled chromosomes of the mushroom Coprinopsis cinerea (Coprinus cinereus).</title>
        <authorList>
            <person name="Stajich J.E."/>
            <person name="Wilke S.K."/>
            <person name="Ahren D."/>
            <person name="Au C.H."/>
            <person name="Birren B.W."/>
            <person name="Borodovsky M."/>
            <person name="Burns C."/>
            <person name="Canback B."/>
            <person name="Casselton L.A."/>
            <person name="Cheng C.K."/>
            <person name="Deng J."/>
            <person name="Dietrich F.S."/>
            <person name="Fargo D.C."/>
            <person name="Farman M.L."/>
            <person name="Gathman A.C."/>
            <person name="Goldberg J."/>
            <person name="Guigo R."/>
            <person name="Hoegger P.J."/>
            <person name="Hooker J.B."/>
            <person name="Huggins A."/>
            <person name="James T.Y."/>
            <person name="Kamada T."/>
            <person name="Kilaru S."/>
            <person name="Kodira C."/>
            <person name="Kues U."/>
            <person name="Kupfer D."/>
            <person name="Kwan H.S."/>
            <person name="Lomsadze A."/>
            <person name="Li W."/>
            <person name="Lilly W.W."/>
            <person name="Ma L.J."/>
            <person name="Mackey A.J."/>
            <person name="Manning G."/>
            <person name="Martin F."/>
            <person name="Muraguchi H."/>
            <person name="Natvig D.O."/>
            <person name="Palmerini H."/>
            <person name="Ramesh M.A."/>
            <person name="Rehmeyer C.J."/>
            <person name="Roe B.A."/>
            <person name="Shenoy N."/>
            <person name="Stanke M."/>
            <person name="Ter-Hovhannisyan V."/>
            <person name="Tunlid A."/>
            <person name="Velagapudi R."/>
            <person name="Vision T.J."/>
            <person name="Zeng Q."/>
            <person name="Zolan M.E."/>
            <person name="Pukkila P.J."/>
        </authorList>
    </citation>
    <scope>NUCLEOTIDE SEQUENCE [LARGE SCALE GENOMIC DNA]</scope>
    <source>
        <strain evidence="3">Okayama-7 / 130 / ATCC MYA-4618 / FGSC 9003</strain>
    </source>
</reference>
<protein>
    <recommendedName>
        <fullName evidence="1">F-box domain-containing protein</fullName>
    </recommendedName>
</protein>
<dbReference type="InterPro" id="IPR036047">
    <property type="entry name" value="F-box-like_dom_sf"/>
</dbReference>
<dbReference type="PROSITE" id="PS50181">
    <property type="entry name" value="FBOX"/>
    <property type="match status" value="1"/>
</dbReference>
<evidence type="ECO:0000313" key="2">
    <source>
        <dbReference type="EMBL" id="EAU91875.2"/>
    </source>
</evidence>